<gene>
    <name evidence="2" type="ORF">SAMN04488115_12142</name>
</gene>
<dbReference type="EMBL" id="FNUY01000021">
    <property type="protein sequence ID" value="SEG82980.1"/>
    <property type="molecule type" value="Genomic_DNA"/>
</dbReference>
<keyword evidence="1" id="KW-1133">Transmembrane helix</keyword>
<feature type="transmembrane region" description="Helical" evidence="1">
    <location>
        <begin position="104"/>
        <end position="124"/>
    </location>
</feature>
<feature type="transmembrane region" description="Helical" evidence="1">
    <location>
        <begin position="179"/>
        <end position="203"/>
    </location>
</feature>
<reference evidence="2 3" key="1">
    <citation type="submission" date="2016-10" db="EMBL/GenBank/DDBJ databases">
        <authorList>
            <person name="de Groot N.N."/>
        </authorList>
    </citation>
    <scope>NUCLEOTIDE SEQUENCE [LARGE SCALE GENOMIC DNA]</scope>
    <source>
        <strain evidence="2 3">DSM 26656</strain>
    </source>
</reference>
<accession>A0A1H6DCH9</accession>
<evidence type="ECO:0000313" key="2">
    <source>
        <dbReference type="EMBL" id="SEG82980.1"/>
    </source>
</evidence>
<evidence type="ECO:0000256" key="1">
    <source>
        <dbReference type="SAM" id="Phobius"/>
    </source>
</evidence>
<feature type="transmembrane region" description="Helical" evidence="1">
    <location>
        <begin position="130"/>
        <end position="158"/>
    </location>
</feature>
<keyword evidence="3" id="KW-1185">Reference proteome</keyword>
<dbReference type="AlphaFoldDB" id="A0A1H6DCH9"/>
<protein>
    <submittedName>
        <fullName evidence="2">Uncharacterized protein</fullName>
    </submittedName>
</protein>
<evidence type="ECO:0000313" key="3">
    <source>
        <dbReference type="Proteomes" id="UP000236743"/>
    </source>
</evidence>
<keyword evidence="1" id="KW-0812">Transmembrane</keyword>
<proteinExistence type="predicted"/>
<feature type="transmembrane region" description="Helical" evidence="1">
    <location>
        <begin position="223"/>
        <end position="244"/>
    </location>
</feature>
<feature type="transmembrane region" description="Helical" evidence="1">
    <location>
        <begin position="65"/>
        <end position="83"/>
    </location>
</feature>
<name>A0A1H6DCH9_9HYPH</name>
<organism evidence="2 3">
    <name type="scientific">Bosea lathyri</name>
    <dbReference type="NCBI Taxonomy" id="1036778"/>
    <lineage>
        <taxon>Bacteria</taxon>
        <taxon>Pseudomonadati</taxon>
        <taxon>Pseudomonadota</taxon>
        <taxon>Alphaproteobacteria</taxon>
        <taxon>Hyphomicrobiales</taxon>
        <taxon>Boseaceae</taxon>
        <taxon>Bosea</taxon>
    </lineage>
</organism>
<dbReference type="Proteomes" id="UP000236743">
    <property type="component" value="Unassembled WGS sequence"/>
</dbReference>
<sequence length="259" mass="27546">MGVSVKIPVLSVVRRACRNTLRFATRHPALLLTTLALSMPFEIVRSAWGLDEIDRSSASAFGMSWLLSAILLVIWLPVFVMAVRETVCSEIVSLSPRLILSVSTYRYGLCAFAVLLISELLAAIPTGSFAGASFVFVGSIALCFIIVRTTLTCSALALGRLDLGLVQSYRRTAGQTLRVSAVAILPMIIVGLIGFAPIIVAVLAGFDLADPENAKEPALPTRVGLGVVSQVMALSIVIAGGEVYRLIEGAPAEPQNGRY</sequence>
<keyword evidence="1" id="KW-0472">Membrane</keyword>